<evidence type="ECO:0000256" key="8">
    <source>
        <dbReference type="SAM" id="Phobius"/>
    </source>
</evidence>
<dbReference type="SMART" id="SM00404">
    <property type="entry name" value="PTPc_motif"/>
    <property type="match status" value="1"/>
</dbReference>
<dbReference type="FunFam" id="3.90.190.10:FF:000020">
    <property type="entry name" value="Tyrosine-protein phosphatase non-receptor type 5"/>
    <property type="match status" value="1"/>
</dbReference>
<dbReference type="GO" id="GO:0019901">
    <property type="term" value="F:protein kinase binding"/>
    <property type="evidence" value="ECO:0007669"/>
    <property type="project" value="TreeGrafter"/>
</dbReference>
<dbReference type="PANTHER" id="PTHR46198:SF4">
    <property type="entry name" value="PROTEIN-TYROSINE-PHOSPHATASE"/>
    <property type="match status" value="1"/>
</dbReference>
<dbReference type="Proteomes" id="UP001209878">
    <property type="component" value="Unassembled WGS sequence"/>
</dbReference>
<dbReference type="PRINTS" id="PR00700">
    <property type="entry name" value="PRTYPHPHTASE"/>
</dbReference>
<feature type="binding site" evidence="6">
    <location>
        <begin position="501"/>
        <end position="507"/>
    </location>
    <ligand>
        <name>substrate</name>
    </ligand>
</feature>
<dbReference type="SMART" id="SM00194">
    <property type="entry name" value="PTPc"/>
    <property type="match status" value="1"/>
</dbReference>
<dbReference type="AlphaFoldDB" id="A0AAD9KHV4"/>
<keyword evidence="12" id="KW-1185">Reference proteome</keyword>
<dbReference type="InterPro" id="IPR008356">
    <property type="entry name" value="Tyr_Pase_KIM-con"/>
</dbReference>
<dbReference type="InterPro" id="IPR029021">
    <property type="entry name" value="Prot-tyrosine_phosphatase-like"/>
</dbReference>
<dbReference type="SUPFAM" id="SSF52799">
    <property type="entry name" value="(Phosphotyrosine protein) phosphatases II"/>
    <property type="match status" value="1"/>
</dbReference>
<dbReference type="PROSITE" id="PS00383">
    <property type="entry name" value="TYR_PHOSPHATASE_1"/>
    <property type="match status" value="1"/>
</dbReference>
<dbReference type="InterPro" id="IPR000387">
    <property type="entry name" value="Tyr_Pase_dom"/>
</dbReference>
<evidence type="ECO:0000259" key="10">
    <source>
        <dbReference type="PROSITE" id="PS50056"/>
    </source>
</evidence>
<keyword evidence="4" id="KW-0904">Protein phosphatase</keyword>
<evidence type="ECO:0000256" key="5">
    <source>
        <dbReference type="PIRSR" id="PIRSR608356-50"/>
    </source>
</evidence>
<keyword evidence="8" id="KW-1133">Transmembrane helix</keyword>
<dbReference type="GO" id="GO:0007165">
    <property type="term" value="P:signal transduction"/>
    <property type="evidence" value="ECO:0007669"/>
    <property type="project" value="TreeGrafter"/>
</dbReference>
<feature type="region of interest" description="Disordered" evidence="7">
    <location>
        <begin position="190"/>
        <end position="239"/>
    </location>
</feature>
<dbReference type="PRINTS" id="PR01778">
    <property type="entry name" value="KIMPTPASE"/>
</dbReference>
<name>A0AAD9KHV4_RIDPI</name>
<dbReference type="Gene3D" id="3.90.190.10">
    <property type="entry name" value="Protein tyrosine phosphatase superfamily"/>
    <property type="match status" value="1"/>
</dbReference>
<evidence type="ECO:0000256" key="1">
    <source>
        <dbReference type="ARBA" id="ARBA00013064"/>
    </source>
</evidence>
<comment type="caution">
    <text evidence="11">The sequence shown here is derived from an EMBL/GenBank/DDBJ whole genome shotgun (WGS) entry which is preliminary data.</text>
</comment>
<feature type="domain" description="Tyrosine-protein phosphatase" evidence="9">
    <location>
        <begin position="328"/>
        <end position="560"/>
    </location>
</feature>
<keyword evidence="8" id="KW-0472">Membrane</keyword>
<dbReference type="InterPro" id="IPR016130">
    <property type="entry name" value="Tyr_Pase_AS"/>
</dbReference>
<dbReference type="GO" id="GO:0004725">
    <property type="term" value="F:protein tyrosine phosphatase activity"/>
    <property type="evidence" value="ECO:0007669"/>
    <property type="project" value="UniProtKB-EC"/>
</dbReference>
<keyword evidence="8" id="KW-0812">Transmembrane</keyword>
<sequence>MATLLSLPRANVAILQPQPNSRMLQMYFVRAGDDPVVPPGVESLLPAKDVEAMLASQSVMDTVPGLNVDSVYSQYNREPEDMVSSHKLPVYRPDYLTYTCGVIVVLIASLLIGLAWCVVRRYKAVDSKNGGKLSSPLFTPPPDVSQQICMYPCAKPGVNAVTAIQPDLVVTAGIKSTCVSCGTPMHCGSPSQGSSLANDSGTPSYSSGSSTGTPVLGTPIRGCSTPLHTPIHTPLHTPPMKIKARGLLERRGSNASLTIDLGHSIHERTVGSPPKESSAEEYLLSAGNRMSRKQLRSCLKNPTALYEEFWEIPMNHPDRIAVAGSGLKNRYRSIIPNENTRVKLPVDEEDELCGYINANYIRGYAGEERAYIATQGPMPNTVRDLWRMAWLEKSPVIVMITKLKEKNKTKCEAYIPDQCGIYGDVTVYVRSVSEQDGYVLRRLTIKYRNEEHSLLHAWYTAWPDHKAPDTARQLLSLVKDIDRHRYDPETGRPKGPVIVHCSAGIGRSGCFIATSIGLQQLREEHMVDVLGVVCAMRIDRGGMVQTNEQYRFVHQALCLYERELPDCPPGGE</sequence>
<evidence type="ECO:0000259" key="9">
    <source>
        <dbReference type="PROSITE" id="PS50055"/>
    </source>
</evidence>
<organism evidence="11 12">
    <name type="scientific">Ridgeia piscesae</name>
    <name type="common">Tubeworm</name>
    <dbReference type="NCBI Taxonomy" id="27915"/>
    <lineage>
        <taxon>Eukaryota</taxon>
        <taxon>Metazoa</taxon>
        <taxon>Spiralia</taxon>
        <taxon>Lophotrochozoa</taxon>
        <taxon>Annelida</taxon>
        <taxon>Polychaeta</taxon>
        <taxon>Sedentaria</taxon>
        <taxon>Canalipalpata</taxon>
        <taxon>Sabellida</taxon>
        <taxon>Siboglinidae</taxon>
        <taxon>Ridgeia</taxon>
    </lineage>
</organism>
<dbReference type="GO" id="GO:0005829">
    <property type="term" value="C:cytosol"/>
    <property type="evidence" value="ECO:0007669"/>
    <property type="project" value="TreeGrafter"/>
</dbReference>
<dbReference type="PROSITE" id="PS50055">
    <property type="entry name" value="TYR_PHOSPHATASE_PTP"/>
    <property type="match status" value="1"/>
</dbReference>
<gene>
    <name evidence="11" type="ORF">NP493_1109g00065</name>
</gene>
<dbReference type="EMBL" id="JAODUO010001108">
    <property type="protein sequence ID" value="KAK2171060.1"/>
    <property type="molecule type" value="Genomic_DNA"/>
</dbReference>
<evidence type="ECO:0000313" key="11">
    <source>
        <dbReference type="EMBL" id="KAK2171060.1"/>
    </source>
</evidence>
<reference evidence="11" key="1">
    <citation type="journal article" date="2023" name="Mol. Biol. Evol.">
        <title>Third-Generation Sequencing Reveals the Adaptive Role of the Epigenome in Three Deep-Sea Polychaetes.</title>
        <authorList>
            <person name="Perez M."/>
            <person name="Aroh O."/>
            <person name="Sun Y."/>
            <person name="Lan Y."/>
            <person name="Juniper S.K."/>
            <person name="Young C.R."/>
            <person name="Angers B."/>
            <person name="Qian P.Y."/>
        </authorList>
    </citation>
    <scope>NUCLEOTIDE SEQUENCE</scope>
    <source>
        <strain evidence="11">R07B-5</strain>
    </source>
</reference>
<evidence type="ECO:0000256" key="3">
    <source>
        <dbReference type="ARBA" id="ARBA00022801"/>
    </source>
</evidence>
<feature type="transmembrane region" description="Helical" evidence="8">
    <location>
        <begin position="95"/>
        <end position="119"/>
    </location>
</feature>
<feature type="compositionally biased region" description="Polar residues" evidence="7">
    <location>
        <begin position="190"/>
        <end position="199"/>
    </location>
</feature>
<keyword evidence="3" id="KW-0378">Hydrolase</keyword>
<feature type="binding site" evidence="6">
    <location>
        <position position="464"/>
    </location>
    <ligand>
        <name>substrate</name>
    </ligand>
</feature>
<evidence type="ECO:0000313" key="12">
    <source>
        <dbReference type="Proteomes" id="UP001209878"/>
    </source>
</evidence>
<dbReference type="CDD" id="cd14547">
    <property type="entry name" value="PTPc-KIM"/>
    <property type="match status" value="1"/>
</dbReference>
<evidence type="ECO:0000256" key="2">
    <source>
        <dbReference type="ARBA" id="ARBA00022553"/>
    </source>
</evidence>
<feature type="compositionally biased region" description="Low complexity" evidence="7">
    <location>
        <begin position="200"/>
        <end position="214"/>
    </location>
</feature>
<dbReference type="PANTHER" id="PTHR46198">
    <property type="entry name" value="PROTEIN-TYROSINE-PHOSPHATASE"/>
    <property type="match status" value="1"/>
</dbReference>
<proteinExistence type="predicted"/>
<dbReference type="EC" id="3.1.3.48" evidence="1"/>
<dbReference type="Pfam" id="PF00102">
    <property type="entry name" value="Y_phosphatase"/>
    <property type="match status" value="1"/>
</dbReference>
<keyword evidence="2" id="KW-0597">Phosphoprotein</keyword>
<dbReference type="PROSITE" id="PS50056">
    <property type="entry name" value="TYR_PHOSPHATASE_2"/>
    <property type="match status" value="1"/>
</dbReference>
<evidence type="ECO:0000256" key="4">
    <source>
        <dbReference type="ARBA" id="ARBA00022912"/>
    </source>
</evidence>
<accession>A0AAD9KHV4</accession>
<dbReference type="GO" id="GO:0030054">
    <property type="term" value="C:cell junction"/>
    <property type="evidence" value="ECO:0007669"/>
    <property type="project" value="TreeGrafter"/>
</dbReference>
<dbReference type="InterPro" id="IPR003595">
    <property type="entry name" value="Tyr_Pase_cat"/>
</dbReference>
<protein>
    <recommendedName>
        <fullName evidence="1">protein-tyrosine-phosphatase</fullName>
        <ecNumber evidence="1">3.1.3.48</ecNumber>
    </recommendedName>
</protein>
<evidence type="ECO:0000256" key="7">
    <source>
        <dbReference type="SAM" id="MobiDB-lite"/>
    </source>
</evidence>
<feature type="binding site" evidence="6">
    <location>
        <position position="545"/>
    </location>
    <ligand>
        <name>substrate</name>
    </ligand>
</feature>
<dbReference type="InterPro" id="IPR000242">
    <property type="entry name" value="PTP_cat"/>
</dbReference>
<evidence type="ECO:0000256" key="6">
    <source>
        <dbReference type="PIRSR" id="PIRSR608356-51"/>
    </source>
</evidence>
<dbReference type="GO" id="GO:0005886">
    <property type="term" value="C:plasma membrane"/>
    <property type="evidence" value="ECO:0007669"/>
    <property type="project" value="TreeGrafter"/>
</dbReference>
<feature type="active site" description="Phosphocysteine intermediate" evidence="5">
    <location>
        <position position="501"/>
    </location>
</feature>
<feature type="compositionally biased region" description="Low complexity" evidence="7">
    <location>
        <begin position="225"/>
        <end position="239"/>
    </location>
</feature>
<feature type="domain" description="Tyrosine specific protein phosphatases" evidence="10">
    <location>
        <begin position="472"/>
        <end position="551"/>
    </location>
</feature>